<dbReference type="Gene3D" id="3.40.50.720">
    <property type="entry name" value="NAD(P)-binding Rossmann-like Domain"/>
    <property type="match status" value="1"/>
</dbReference>
<gene>
    <name evidence="4" type="ORF">EH165_01665</name>
</gene>
<name>A0A3G8ZJP5_9ACTN</name>
<feature type="domain" description="Enoyl reductase (ER)" evidence="3">
    <location>
        <begin position="10"/>
        <end position="349"/>
    </location>
</feature>
<sequence>MYAIVVTSAGGPEQLEWHEVPDPELGPGELLIEVSAVGVNRADTLQRKGFYPPPPGASDILGLECSGTVIAIGQRSVAQEEPTIPGNLAVDAGGALPFARAAQFEIGQRVCALLSGGGYATKVAVSPSHVLPVPSSWTAVECAGLMEAACTVWSNLVMTARAAPGELVLIHGGAGGIGTMAIQVAHALGLRTAFTAGSDAKVARCLQLGADIGINYRTEDFVPVMRENGGADIILDVIGAQYLQRNIDALAEGGRLVVIGLQGGATAEVNLNDLLRKRASIAATALRSRAATGHGSKAEVVAEVGEYLLPMIEDGRIMAQVGAVMELPNAADAHALLESVSAPGGKLILTVPGAPQW</sequence>
<dbReference type="InterPro" id="IPR011032">
    <property type="entry name" value="GroES-like_sf"/>
</dbReference>
<keyword evidence="1" id="KW-0521">NADP</keyword>
<dbReference type="InterPro" id="IPR013149">
    <property type="entry name" value="ADH-like_C"/>
</dbReference>
<dbReference type="RefSeq" id="WP_124797750.1">
    <property type="nucleotide sequence ID" value="NZ_CP034170.1"/>
</dbReference>
<evidence type="ECO:0000313" key="5">
    <source>
        <dbReference type="Proteomes" id="UP000268084"/>
    </source>
</evidence>
<evidence type="ECO:0000256" key="1">
    <source>
        <dbReference type="ARBA" id="ARBA00022857"/>
    </source>
</evidence>
<organism evidence="4 5">
    <name type="scientific">Nakamurella antarctica</name>
    <dbReference type="NCBI Taxonomy" id="1902245"/>
    <lineage>
        <taxon>Bacteria</taxon>
        <taxon>Bacillati</taxon>
        <taxon>Actinomycetota</taxon>
        <taxon>Actinomycetes</taxon>
        <taxon>Nakamurellales</taxon>
        <taxon>Nakamurellaceae</taxon>
        <taxon>Nakamurella</taxon>
    </lineage>
</organism>
<evidence type="ECO:0000259" key="3">
    <source>
        <dbReference type="SMART" id="SM00829"/>
    </source>
</evidence>
<dbReference type="Pfam" id="PF00107">
    <property type="entry name" value="ADH_zinc_N"/>
    <property type="match status" value="1"/>
</dbReference>
<dbReference type="PANTHER" id="PTHR48106">
    <property type="entry name" value="QUINONE OXIDOREDUCTASE PIG3-RELATED"/>
    <property type="match status" value="1"/>
</dbReference>
<dbReference type="GO" id="GO:0016651">
    <property type="term" value="F:oxidoreductase activity, acting on NAD(P)H"/>
    <property type="evidence" value="ECO:0007669"/>
    <property type="project" value="TreeGrafter"/>
</dbReference>
<dbReference type="InterPro" id="IPR014189">
    <property type="entry name" value="Quinone_OxRdtase_PIG3"/>
</dbReference>
<keyword evidence="2" id="KW-0560">Oxidoreductase</keyword>
<dbReference type="Gene3D" id="3.90.180.10">
    <property type="entry name" value="Medium-chain alcohol dehydrogenases, catalytic domain"/>
    <property type="match status" value="1"/>
</dbReference>
<dbReference type="EMBL" id="CP034170">
    <property type="protein sequence ID" value="AZI57065.1"/>
    <property type="molecule type" value="Genomic_DNA"/>
</dbReference>
<reference evidence="4 5" key="2">
    <citation type="submission" date="2018-12" db="EMBL/GenBank/DDBJ databases">
        <title>Nakamurella antarcticus sp. nov., isolated from Antarctica South Shetland Islands soil.</title>
        <authorList>
            <person name="Peng F."/>
        </authorList>
    </citation>
    <scope>NUCLEOTIDE SEQUENCE [LARGE SCALE GENOMIC DNA]</scope>
    <source>
        <strain evidence="4 5">S14-144</strain>
    </source>
</reference>
<dbReference type="KEGG" id="nak:EH165_01665"/>
<dbReference type="NCBIfam" id="TIGR02824">
    <property type="entry name" value="quinone_pig3"/>
    <property type="match status" value="1"/>
</dbReference>
<accession>A0A3G8ZJP5</accession>
<proteinExistence type="predicted"/>
<dbReference type="InterPro" id="IPR013154">
    <property type="entry name" value="ADH-like_N"/>
</dbReference>
<evidence type="ECO:0000256" key="2">
    <source>
        <dbReference type="ARBA" id="ARBA00023002"/>
    </source>
</evidence>
<dbReference type="CDD" id="cd05276">
    <property type="entry name" value="p53_inducible_oxidoreductase"/>
    <property type="match status" value="1"/>
</dbReference>
<dbReference type="SUPFAM" id="SSF51735">
    <property type="entry name" value="NAD(P)-binding Rossmann-fold domains"/>
    <property type="match status" value="1"/>
</dbReference>
<dbReference type="PANTHER" id="PTHR48106:SF8">
    <property type="entry name" value="OS02G0805600 PROTEIN"/>
    <property type="match status" value="1"/>
</dbReference>
<dbReference type="InterPro" id="IPR036291">
    <property type="entry name" value="NAD(P)-bd_dom_sf"/>
</dbReference>
<dbReference type="GO" id="GO:0070402">
    <property type="term" value="F:NADPH binding"/>
    <property type="evidence" value="ECO:0007669"/>
    <property type="project" value="TreeGrafter"/>
</dbReference>
<dbReference type="OrthoDB" id="3727682at2"/>
<reference evidence="4 5" key="1">
    <citation type="submission" date="2018-11" db="EMBL/GenBank/DDBJ databases">
        <authorList>
            <person name="Da X."/>
        </authorList>
    </citation>
    <scope>NUCLEOTIDE SEQUENCE [LARGE SCALE GENOMIC DNA]</scope>
    <source>
        <strain evidence="4 5">S14-144</strain>
    </source>
</reference>
<protein>
    <submittedName>
        <fullName evidence="4">NAD(P)H-quinone oxidoreductase</fullName>
    </submittedName>
</protein>
<keyword evidence="5" id="KW-1185">Reference proteome</keyword>
<dbReference type="Proteomes" id="UP000268084">
    <property type="component" value="Chromosome"/>
</dbReference>
<dbReference type="SUPFAM" id="SSF50129">
    <property type="entry name" value="GroES-like"/>
    <property type="match status" value="1"/>
</dbReference>
<dbReference type="Pfam" id="PF08240">
    <property type="entry name" value="ADH_N"/>
    <property type="match status" value="1"/>
</dbReference>
<dbReference type="SMART" id="SM00829">
    <property type="entry name" value="PKS_ER"/>
    <property type="match status" value="1"/>
</dbReference>
<dbReference type="InterPro" id="IPR020843">
    <property type="entry name" value="ER"/>
</dbReference>
<dbReference type="AlphaFoldDB" id="A0A3G8ZJP5"/>
<evidence type="ECO:0000313" key="4">
    <source>
        <dbReference type="EMBL" id="AZI57065.1"/>
    </source>
</evidence>